<sequence length="60" mass="6876">MVSLDKTTYSIQMSRFKARINEGLRRNDLRFLPLEFGERVHDAEAKAFETYKAIVLGGGK</sequence>
<accession>A0A481VZK6</accession>
<dbReference type="Proteomes" id="UP000292314">
    <property type="component" value="Genome"/>
</dbReference>
<evidence type="ECO:0000313" key="2">
    <source>
        <dbReference type="Proteomes" id="UP000292314"/>
    </source>
</evidence>
<proteinExistence type="predicted"/>
<organism evidence="1 2">
    <name type="scientific">Streptomyces phage Caelum</name>
    <dbReference type="NCBI Taxonomy" id="2530160"/>
    <lineage>
        <taxon>Viruses</taxon>
        <taxon>Duplodnaviria</taxon>
        <taxon>Heunggongvirae</taxon>
        <taxon>Uroviricota</taxon>
        <taxon>Caudoviricetes</taxon>
        <taxon>Arquatrovirinae</taxon>
        <taxon>Caelumvirus</taxon>
        <taxon>Caelumvirus caelum</taxon>
    </lineage>
</organism>
<name>A0A481VZK6_9CAUD</name>
<gene>
    <name evidence="1" type="primary">83</name>
    <name evidence="1" type="ORF">SEA_CAELUM_83</name>
</gene>
<reference evidence="1 2" key="1">
    <citation type="submission" date="2019-02" db="EMBL/GenBank/DDBJ databases">
        <authorList>
            <person name="Paul L."/>
            <person name="Brownson E.L."/>
            <person name="Lucero K."/>
            <person name="Page S.T."/>
            <person name="Garlena R.A."/>
            <person name="Russell D.A."/>
            <person name="Pope W.H."/>
            <person name="Jacobs-Sera D."/>
            <person name="Hatfull G.F."/>
        </authorList>
    </citation>
    <scope>NUCLEOTIDE SEQUENCE [LARGE SCALE GENOMIC DNA]</scope>
</reference>
<keyword evidence="2" id="KW-1185">Reference proteome</keyword>
<protein>
    <submittedName>
        <fullName evidence="1">Uncharacterized protein</fullName>
    </submittedName>
</protein>
<dbReference type="EMBL" id="MK524524">
    <property type="protein sequence ID" value="QBI99444.1"/>
    <property type="molecule type" value="Genomic_DNA"/>
</dbReference>
<dbReference type="RefSeq" id="YP_010055532.1">
    <property type="nucleotide sequence ID" value="NC_054666.1"/>
</dbReference>
<evidence type="ECO:0000313" key="1">
    <source>
        <dbReference type="EMBL" id="QBI99444.1"/>
    </source>
</evidence>
<dbReference type="KEGG" id="vg:64471462"/>
<dbReference type="GeneID" id="64471462"/>